<dbReference type="InterPro" id="IPR052017">
    <property type="entry name" value="TSUP"/>
</dbReference>
<sequence>MTLWHGASVFAAAFVAGMINSVAGGGTLLTFPTLVWLGLSPVTANATSTVAIWPGALGSMWGYRENIRHSERRLLLLVIPSLTGGMLGAWLLRFTPPAIFAALVPYLILFATILFMVQEPIQRWLGLHQSGETHKTARWLTGAMFFQFFVALYGGYFGAGIGILMLAALSIIGLHDIHQMNGLKNFFGMCINGVAALYFVFMRMVYWPDVAVMAVAAIIGGYGGAGLARRLGRTFVRRAVVAIGFGMAISLLVKH</sequence>
<evidence type="ECO:0000256" key="3">
    <source>
        <dbReference type="ARBA" id="ARBA00022448"/>
    </source>
</evidence>
<keyword evidence="5 8" id="KW-0812">Transmembrane</keyword>
<keyword evidence="10" id="KW-1185">Reference proteome</keyword>
<feature type="transmembrane region" description="Helical" evidence="8">
    <location>
        <begin position="98"/>
        <end position="117"/>
    </location>
</feature>
<evidence type="ECO:0000313" key="10">
    <source>
        <dbReference type="Proteomes" id="UP000593892"/>
    </source>
</evidence>
<dbReference type="AlphaFoldDB" id="A0A7S7NPS5"/>
<evidence type="ECO:0000256" key="4">
    <source>
        <dbReference type="ARBA" id="ARBA00022475"/>
    </source>
</evidence>
<dbReference type="InterPro" id="IPR002781">
    <property type="entry name" value="TM_pro_TauE-like"/>
</dbReference>
<evidence type="ECO:0000256" key="6">
    <source>
        <dbReference type="ARBA" id="ARBA00022989"/>
    </source>
</evidence>
<evidence type="ECO:0000256" key="7">
    <source>
        <dbReference type="ARBA" id="ARBA00023136"/>
    </source>
</evidence>
<feature type="transmembrane region" description="Helical" evidence="8">
    <location>
        <begin position="235"/>
        <end position="253"/>
    </location>
</feature>
<keyword evidence="3" id="KW-0813">Transport</keyword>
<feature type="transmembrane region" description="Helical" evidence="8">
    <location>
        <begin position="210"/>
        <end position="228"/>
    </location>
</feature>
<reference evidence="9 10" key="1">
    <citation type="submission" date="2020-10" db="EMBL/GenBank/DDBJ databases">
        <title>Complete genome sequence of Paludibaculum fermentans P105T, a facultatively anaerobic acidobacterium capable of dissimilatory Fe(III) reduction.</title>
        <authorList>
            <person name="Dedysh S.N."/>
            <person name="Beletsky A.V."/>
            <person name="Kulichevskaya I.S."/>
            <person name="Mardanov A.V."/>
            <person name="Ravin N.V."/>
        </authorList>
    </citation>
    <scope>NUCLEOTIDE SEQUENCE [LARGE SCALE GENOMIC DNA]</scope>
    <source>
        <strain evidence="9 10">P105</strain>
    </source>
</reference>
<evidence type="ECO:0000256" key="2">
    <source>
        <dbReference type="ARBA" id="ARBA00009142"/>
    </source>
</evidence>
<keyword evidence="7 8" id="KW-0472">Membrane</keyword>
<evidence type="ECO:0000313" key="9">
    <source>
        <dbReference type="EMBL" id="QOY87495.1"/>
    </source>
</evidence>
<comment type="subcellular location">
    <subcellularLocation>
        <location evidence="1 8">Cell membrane</location>
        <topology evidence="1 8">Multi-pass membrane protein</topology>
    </subcellularLocation>
</comment>
<dbReference type="EMBL" id="CP063849">
    <property type="protein sequence ID" value="QOY87495.1"/>
    <property type="molecule type" value="Genomic_DNA"/>
</dbReference>
<proteinExistence type="inferred from homology"/>
<name>A0A7S7NPS5_PALFE</name>
<dbReference type="KEGG" id="pfer:IRI77_32865"/>
<gene>
    <name evidence="9" type="ORF">IRI77_32865</name>
</gene>
<dbReference type="RefSeq" id="WP_194449164.1">
    <property type="nucleotide sequence ID" value="NZ_CP063849.1"/>
</dbReference>
<dbReference type="Proteomes" id="UP000593892">
    <property type="component" value="Chromosome"/>
</dbReference>
<feature type="transmembrane region" description="Helical" evidence="8">
    <location>
        <begin position="74"/>
        <end position="92"/>
    </location>
</feature>
<dbReference type="GO" id="GO:0005886">
    <property type="term" value="C:plasma membrane"/>
    <property type="evidence" value="ECO:0007669"/>
    <property type="project" value="UniProtKB-SubCell"/>
</dbReference>
<feature type="transmembrane region" description="Helical" evidence="8">
    <location>
        <begin position="34"/>
        <end position="53"/>
    </location>
</feature>
<comment type="similarity">
    <text evidence="2 8">Belongs to the 4-toluene sulfonate uptake permease (TSUP) (TC 2.A.102) family.</text>
</comment>
<feature type="transmembrane region" description="Helical" evidence="8">
    <location>
        <begin position="159"/>
        <end position="177"/>
    </location>
</feature>
<dbReference type="Pfam" id="PF01925">
    <property type="entry name" value="TauE"/>
    <property type="match status" value="1"/>
</dbReference>
<evidence type="ECO:0000256" key="5">
    <source>
        <dbReference type="ARBA" id="ARBA00022692"/>
    </source>
</evidence>
<dbReference type="PANTHER" id="PTHR30269:SF0">
    <property type="entry name" value="MEMBRANE TRANSPORTER PROTEIN YFCA-RELATED"/>
    <property type="match status" value="1"/>
</dbReference>
<organism evidence="9 10">
    <name type="scientific">Paludibaculum fermentans</name>
    <dbReference type="NCBI Taxonomy" id="1473598"/>
    <lineage>
        <taxon>Bacteria</taxon>
        <taxon>Pseudomonadati</taxon>
        <taxon>Acidobacteriota</taxon>
        <taxon>Terriglobia</taxon>
        <taxon>Bryobacterales</taxon>
        <taxon>Bryobacteraceae</taxon>
        <taxon>Paludibaculum</taxon>
    </lineage>
</organism>
<evidence type="ECO:0000256" key="1">
    <source>
        <dbReference type="ARBA" id="ARBA00004651"/>
    </source>
</evidence>
<keyword evidence="4 8" id="KW-1003">Cell membrane</keyword>
<protein>
    <recommendedName>
        <fullName evidence="8">Probable membrane transporter protein</fullName>
    </recommendedName>
</protein>
<keyword evidence="6 8" id="KW-1133">Transmembrane helix</keyword>
<dbReference type="PANTHER" id="PTHR30269">
    <property type="entry name" value="TRANSMEMBRANE PROTEIN YFCA"/>
    <property type="match status" value="1"/>
</dbReference>
<evidence type="ECO:0000256" key="8">
    <source>
        <dbReference type="RuleBase" id="RU363041"/>
    </source>
</evidence>
<accession>A0A7S7NPS5</accession>